<accession>F8JXR7</accession>
<evidence type="ECO:0000256" key="1">
    <source>
        <dbReference type="SAM" id="SignalP"/>
    </source>
</evidence>
<dbReference type="HOGENOM" id="CLU_045679_0_0_11"/>
<dbReference type="AlphaFoldDB" id="F8JXR7"/>
<evidence type="ECO:0000313" key="2">
    <source>
        <dbReference type="EMBL" id="AEW97173.1"/>
    </source>
</evidence>
<dbReference type="RefSeq" id="WP_014145512.1">
    <property type="nucleotide sequence ID" value="NC_016111.1"/>
</dbReference>
<accession>G8WV89</accession>
<dbReference type="EMBL" id="CP003219">
    <property type="protein sequence ID" value="AEW97173.1"/>
    <property type="molecule type" value="Genomic_DNA"/>
</dbReference>
<feature type="signal peptide" evidence="1">
    <location>
        <begin position="1"/>
        <end position="34"/>
    </location>
</feature>
<dbReference type="STRING" id="1003195.SCATT_48020"/>
<dbReference type="KEGG" id="scy:SCATT_48020"/>
<dbReference type="PATRIC" id="fig|1003195.11.peg.6240"/>
<keyword evidence="2" id="KW-0449">Lipoprotein</keyword>
<name>F8JXR7_STREN</name>
<keyword evidence="3" id="KW-1185">Reference proteome</keyword>
<proteinExistence type="predicted"/>
<dbReference type="InterPro" id="IPR011094">
    <property type="entry name" value="Uncharacterised_LppY/LpqO"/>
</dbReference>
<dbReference type="Proteomes" id="UP000007842">
    <property type="component" value="Chromosome"/>
</dbReference>
<dbReference type="OrthoDB" id="4687120at2"/>
<protein>
    <submittedName>
        <fullName evidence="2">Lipoprotein</fullName>
    </submittedName>
</protein>
<dbReference type="eggNOG" id="COG1388">
    <property type="taxonomic scope" value="Bacteria"/>
</dbReference>
<sequence length="353" mass="37805">MPAFSFGAAKGRCLRVVLAATVCAAAMTTAPATASSSHRHRSAHARVRLTGRHAVAGRRRTCSRVQRPEETTEADWAPVAQALGRHGVLRDKVTFGVLLPRGDLNVTTHGVTVVAPLALAGSAAFVRYCDGTMLMGDLVLTADEVDRTVDALHAAGIEMTALHKHLAEENPPTWWVHFHAMGDPVALARGLKQVLAVTATPAAVPHRQDPARPLELDTAAIDRELGRKGTVAGSVYVVFVDRRRPVVMHGHVLPGSTGCNTALMFQSLGKDQAAVNGDLILTADEVQPAAHALRAHGIRLVELHNHMLDERPHVFFLHFWATGNATDLARALRAALDTTRLAPPTGARPAHHV</sequence>
<feature type="chain" id="PRO_5003373465" evidence="1">
    <location>
        <begin position="35"/>
        <end position="353"/>
    </location>
</feature>
<gene>
    <name evidence="2" type="ordered locus">SCATT_48020</name>
</gene>
<keyword evidence="1" id="KW-0732">Signal</keyword>
<reference evidence="3" key="1">
    <citation type="submission" date="2011-12" db="EMBL/GenBank/DDBJ databases">
        <title>Complete genome sequence of Streptomyces cattleya strain DSM 46488.</title>
        <authorList>
            <person name="Ou H.-Y."/>
            <person name="Li P."/>
            <person name="Zhao C."/>
            <person name="O'Hagan D."/>
            <person name="Deng Z."/>
        </authorList>
    </citation>
    <scope>NUCLEOTIDE SEQUENCE [LARGE SCALE GENOMIC DNA]</scope>
    <source>
        <strain evidence="3">ATCC 35852 / DSM 46488 / JCM 4925 / NBRC 14057 / NRRL 8057</strain>
    </source>
</reference>
<organism evidence="2 3">
    <name type="scientific">Streptantibioticus cattleyicolor (strain ATCC 35852 / DSM 46488 / JCM 4925 / NBRC 14057 / NRRL 8057)</name>
    <name type="common">Streptomyces cattleya</name>
    <dbReference type="NCBI Taxonomy" id="1003195"/>
    <lineage>
        <taxon>Bacteria</taxon>
        <taxon>Bacillati</taxon>
        <taxon>Actinomycetota</taxon>
        <taxon>Actinomycetes</taxon>
        <taxon>Kitasatosporales</taxon>
        <taxon>Streptomycetaceae</taxon>
        <taxon>Streptantibioticus</taxon>
    </lineage>
</organism>
<dbReference type="KEGG" id="sct:SCAT_4808"/>
<evidence type="ECO:0000313" key="3">
    <source>
        <dbReference type="Proteomes" id="UP000007842"/>
    </source>
</evidence>
<dbReference type="Pfam" id="PF07485">
    <property type="entry name" value="DUF1529"/>
    <property type="match status" value="2"/>
</dbReference>